<evidence type="ECO:0000313" key="2">
    <source>
        <dbReference type="EMBL" id="GAQ78174.1"/>
    </source>
</evidence>
<keyword evidence="1" id="KW-1133">Transmembrane helix</keyword>
<protein>
    <submittedName>
        <fullName evidence="2">Uncharacterized protein</fullName>
    </submittedName>
</protein>
<proteinExistence type="predicted"/>
<organism evidence="2 3">
    <name type="scientific">Klebsormidium nitens</name>
    <name type="common">Green alga</name>
    <name type="synonym">Ulothrix nitens</name>
    <dbReference type="NCBI Taxonomy" id="105231"/>
    <lineage>
        <taxon>Eukaryota</taxon>
        <taxon>Viridiplantae</taxon>
        <taxon>Streptophyta</taxon>
        <taxon>Klebsormidiophyceae</taxon>
        <taxon>Klebsormidiales</taxon>
        <taxon>Klebsormidiaceae</taxon>
        <taxon>Klebsormidium</taxon>
    </lineage>
</organism>
<name>A0A1Y1HI79_KLENI</name>
<keyword evidence="1" id="KW-0812">Transmembrane</keyword>
<evidence type="ECO:0000256" key="1">
    <source>
        <dbReference type="SAM" id="Phobius"/>
    </source>
</evidence>
<evidence type="ECO:0000313" key="3">
    <source>
        <dbReference type="Proteomes" id="UP000054558"/>
    </source>
</evidence>
<dbReference type="EMBL" id="DF236958">
    <property type="protein sequence ID" value="GAQ78174.1"/>
    <property type="molecule type" value="Genomic_DNA"/>
</dbReference>
<keyword evidence="3" id="KW-1185">Reference proteome</keyword>
<reference evidence="2 3" key="1">
    <citation type="journal article" date="2014" name="Nat. Commun.">
        <title>Klebsormidium flaccidum genome reveals primary factors for plant terrestrial adaptation.</title>
        <authorList>
            <person name="Hori K."/>
            <person name="Maruyama F."/>
            <person name="Fujisawa T."/>
            <person name="Togashi T."/>
            <person name="Yamamoto N."/>
            <person name="Seo M."/>
            <person name="Sato S."/>
            <person name="Yamada T."/>
            <person name="Mori H."/>
            <person name="Tajima N."/>
            <person name="Moriyama T."/>
            <person name="Ikeuchi M."/>
            <person name="Watanabe M."/>
            <person name="Wada H."/>
            <person name="Kobayashi K."/>
            <person name="Saito M."/>
            <person name="Masuda T."/>
            <person name="Sasaki-Sekimoto Y."/>
            <person name="Mashiguchi K."/>
            <person name="Awai K."/>
            <person name="Shimojima M."/>
            <person name="Masuda S."/>
            <person name="Iwai M."/>
            <person name="Nobusawa T."/>
            <person name="Narise T."/>
            <person name="Kondo S."/>
            <person name="Saito H."/>
            <person name="Sato R."/>
            <person name="Murakawa M."/>
            <person name="Ihara Y."/>
            <person name="Oshima-Yamada Y."/>
            <person name="Ohtaka K."/>
            <person name="Satoh M."/>
            <person name="Sonobe K."/>
            <person name="Ishii M."/>
            <person name="Ohtani R."/>
            <person name="Kanamori-Sato M."/>
            <person name="Honoki R."/>
            <person name="Miyazaki D."/>
            <person name="Mochizuki H."/>
            <person name="Umetsu J."/>
            <person name="Higashi K."/>
            <person name="Shibata D."/>
            <person name="Kamiya Y."/>
            <person name="Sato N."/>
            <person name="Nakamura Y."/>
            <person name="Tabata S."/>
            <person name="Ida S."/>
            <person name="Kurokawa K."/>
            <person name="Ohta H."/>
        </authorList>
    </citation>
    <scope>NUCLEOTIDE SEQUENCE [LARGE SCALE GENOMIC DNA]</scope>
    <source>
        <strain evidence="2 3">NIES-2285</strain>
    </source>
</reference>
<dbReference type="Proteomes" id="UP000054558">
    <property type="component" value="Unassembled WGS sequence"/>
</dbReference>
<keyword evidence="1" id="KW-0472">Membrane</keyword>
<feature type="transmembrane region" description="Helical" evidence="1">
    <location>
        <begin position="6"/>
        <end position="26"/>
    </location>
</feature>
<dbReference type="InterPro" id="IPR027417">
    <property type="entry name" value="P-loop_NTPase"/>
</dbReference>
<sequence>MDALRLLTQVCFICMLMFWGLYFFGFQDPLNQIMLLRLSELEQSVAETRASQSASAVHVLLALSGEGADVKPARRWGYDDVSAELVEALPREYKFVSLPLDDLNEEFLAGRATLFILTFRQGATNTLNGMGGTECQPNMRVLEWLDEEWCNQLFNLLHKATFDPAECGGLTGWDNPFWETLDCLPWIFSYSYEQNCRELPDPIRARLERAFARARLVSGHFSYGIHSVGHRGAFAYVTTLQDPVSRVVSWWNWSIQMGKVRARAPAAAAFDDFVWDDGFPIGGFQKSNHMTRVLCNQGTGLIGGVQLFGESVKEDTPLARLAEVTLEHYECALKNLQSFALVFDGERNAEVEALTPLISRLFNAEIAVGPVKGTDLNPTWLDESAGMVVRTRLSEATAAKLIDLNKWDALLYDQARRLHEISVAREVFVSASGRRRGAFAATFWLPKGKVYEETRSIIPWPLQLRTQQMAPHMGRPIMLAALLGRPPNT</sequence>
<dbReference type="Gene3D" id="3.40.50.300">
    <property type="entry name" value="P-loop containing nucleotide triphosphate hydrolases"/>
    <property type="match status" value="1"/>
</dbReference>
<dbReference type="AlphaFoldDB" id="A0A1Y1HI79"/>
<accession>A0A1Y1HI79</accession>
<gene>
    <name evidence="2" type="ORF">KFL_000090180</name>
</gene>